<reference evidence="1 2" key="1">
    <citation type="submission" date="2021-02" db="EMBL/GenBank/DDBJ databases">
        <title>Leishmania (Mundinia) enrietti genome sequencing and assembly.</title>
        <authorList>
            <person name="Almutairi H."/>
            <person name="Gatherer D."/>
        </authorList>
    </citation>
    <scope>NUCLEOTIDE SEQUENCE [LARGE SCALE GENOMIC DNA]</scope>
    <source>
        <strain evidence="1">CUR178</strain>
    </source>
</reference>
<accession>A0A836H0N9</accession>
<dbReference type="GeneID" id="94172940"/>
<protein>
    <submittedName>
        <fullName evidence="1">Uncharacterized protein</fullName>
    </submittedName>
</protein>
<name>A0A836H0N9_LEIEN</name>
<dbReference type="EMBL" id="JAFHKP010000016">
    <property type="protein sequence ID" value="KAG5482604.1"/>
    <property type="molecule type" value="Genomic_DNA"/>
</dbReference>
<dbReference type="AlphaFoldDB" id="A0A836H0N9"/>
<keyword evidence="2" id="KW-1185">Reference proteome</keyword>
<dbReference type="RefSeq" id="XP_067694294.1">
    <property type="nucleotide sequence ID" value="XM_067837430.1"/>
</dbReference>
<evidence type="ECO:0000313" key="2">
    <source>
        <dbReference type="Proteomes" id="UP000674179"/>
    </source>
</evidence>
<organism evidence="1 2">
    <name type="scientific">Leishmania enriettii</name>
    <dbReference type="NCBI Taxonomy" id="5663"/>
    <lineage>
        <taxon>Eukaryota</taxon>
        <taxon>Discoba</taxon>
        <taxon>Euglenozoa</taxon>
        <taxon>Kinetoplastea</taxon>
        <taxon>Metakinetoplastina</taxon>
        <taxon>Trypanosomatida</taxon>
        <taxon>Trypanosomatidae</taxon>
        <taxon>Leishmaniinae</taxon>
        <taxon>Leishmania</taxon>
    </lineage>
</organism>
<sequence length="81" mass="8768">MRELVAVATKDSVAIDLMQYLCQWTVLATGKSLEDSSEDDGDDDAVRMHSIIEEAVIVAHPVEEVPLLTALSATLPDSKNV</sequence>
<dbReference type="KEGG" id="lenr:94172940"/>
<proteinExistence type="predicted"/>
<dbReference type="Proteomes" id="UP000674179">
    <property type="component" value="Chromosome 16"/>
</dbReference>
<evidence type="ECO:0000313" key="1">
    <source>
        <dbReference type="EMBL" id="KAG5482604.1"/>
    </source>
</evidence>
<gene>
    <name evidence="1" type="ORF">CUR178_05747</name>
</gene>
<comment type="caution">
    <text evidence="1">The sequence shown here is derived from an EMBL/GenBank/DDBJ whole genome shotgun (WGS) entry which is preliminary data.</text>
</comment>